<feature type="region of interest" description="Disordered" evidence="9">
    <location>
        <begin position="324"/>
        <end position="350"/>
    </location>
</feature>
<dbReference type="PROSITE" id="PS50178">
    <property type="entry name" value="ZF_FYVE"/>
    <property type="match status" value="1"/>
</dbReference>
<feature type="domain" description="DH" evidence="11">
    <location>
        <begin position="409"/>
        <end position="598"/>
    </location>
</feature>
<dbReference type="InterPro" id="IPR011011">
    <property type="entry name" value="Znf_FYVE_PHD"/>
</dbReference>
<keyword evidence="6" id="KW-0862">Zinc</keyword>
<evidence type="ECO:0000256" key="2">
    <source>
        <dbReference type="ARBA" id="ARBA00022490"/>
    </source>
</evidence>
<dbReference type="CDD" id="cd09080">
    <property type="entry name" value="TDP2"/>
    <property type="match status" value="1"/>
</dbReference>
<evidence type="ECO:0000256" key="8">
    <source>
        <dbReference type="PROSITE-ProRule" id="PRU00091"/>
    </source>
</evidence>
<dbReference type="InterPro" id="IPR017455">
    <property type="entry name" value="Znf_FYVE-rel"/>
</dbReference>
<evidence type="ECO:0000256" key="7">
    <source>
        <dbReference type="ARBA" id="ARBA00023212"/>
    </source>
</evidence>
<keyword evidence="4" id="KW-0479">Metal-binding</keyword>
<evidence type="ECO:0000256" key="6">
    <source>
        <dbReference type="ARBA" id="ARBA00022833"/>
    </source>
</evidence>
<keyword evidence="2" id="KW-0963">Cytoplasm</keyword>
<dbReference type="Pfam" id="PF00621">
    <property type="entry name" value="RhoGEF"/>
    <property type="match status" value="1"/>
</dbReference>
<dbReference type="SUPFAM" id="SSF50729">
    <property type="entry name" value="PH domain-like"/>
    <property type="match status" value="1"/>
</dbReference>
<evidence type="ECO:0000256" key="3">
    <source>
        <dbReference type="ARBA" id="ARBA00022658"/>
    </source>
</evidence>
<evidence type="ECO:0000256" key="4">
    <source>
        <dbReference type="ARBA" id="ARBA00022723"/>
    </source>
</evidence>
<reference evidence="13" key="1">
    <citation type="submission" date="2021-02" db="EMBL/GenBank/DDBJ databases">
        <authorList>
            <person name="Nowell W R."/>
        </authorList>
    </citation>
    <scope>NUCLEOTIDE SEQUENCE</scope>
</reference>
<evidence type="ECO:0000256" key="9">
    <source>
        <dbReference type="SAM" id="MobiDB-lite"/>
    </source>
</evidence>
<dbReference type="PANTHER" id="PTHR12673">
    <property type="entry name" value="FACIOGENITAL DYSPLASIA PROTEIN"/>
    <property type="match status" value="1"/>
</dbReference>
<dbReference type="SUPFAM" id="SSF48065">
    <property type="entry name" value="DBL homology domain (DH-domain)"/>
    <property type="match status" value="1"/>
</dbReference>
<dbReference type="InterPro" id="IPR005135">
    <property type="entry name" value="Endo/exonuclease/phosphatase"/>
</dbReference>
<evidence type="ECO:0000259" key="10">
    <source>
        <dbReference type="PROSITE" id="PS50003"/>
    </source>
</evidence>
<evidence type="ECO:0000256" key="5">
    <source>
        <dbReference type="ARBA" id="ARBA00022771"/>
    </source>
</evidence>
<dbReference type="GO" id="GO:0008270">
    <property type="term" value="F:zinc ion binding"/>
    <property type="evidence" value="ECO:0007669"/>
    <property type="project" value="UniProtKB-KW"/>
</dbReference>
<evidence type="ECO:0000259" key="11">
    <source>
        <dbReference type="PROSITE" id="PS50010"/>
    </source>
</evidence>
<dbReference type="EMBL" id="CAJOBD010003499">
    <property type="protein sequence ID" value="CAF3951849.1"/>
    <property type="molecule type" value="Genomic_DNA"/>
</dbReference>
<dbReference type="InterPro" id="IPR000219">
    <property type="entry name" value="DH_dom"/>
</dbReference>
<organism evidence="13 14">
    <name type="scientific">Rotaria sordida</name>
    <dbReference type="NCBI Taxonomy" id="392033"/>
    <lineage>
        <taxon>Eukaryota</taxon>
        <taxon>Metazoa</taxon>
        <taxon>Spiralia</taxon>
        <taxon>Gnathifera</taxon>
        <taxon>Rotifera</taxon>
        <taxon>Eurotatoria</taxon>
        <taxon>Bdelloidea</taxon>
        <taxon>Philodinida</taxon>
        <taxon>Philodinidae</taxon>
        <taxon>Rotaria</taxon>
    </lineage>
</organism>
<dbReference type="PROSITE" id="PS50003">
    <property type="entry name" value="PH_DOMAIN"/>
    <property type="match status" value="1"/>
</dbReference>
<name>A0A819KS61_9BILA</name>
<dbReference type="InterPro" id="IPR000306">
    <property type="entry name" value="Znf_FYVE"/>
</dbReference>
<dbReference type="PROSITE" id="PS50010">
    <property type="entry name" value="DH_2"/>
    <property type="match status" value="1"/>
</dbReference>
<dbReference type="InterPro" id="IPR051092">
    <property type="entry name" value="FYVE_RhoGEF_PH"/>
</dbReference>
<evidence type="ECO:0000313" key="13">
    <source>
        <dbReference type="EMBL" id="CAF3951849.1"/>
    </source>
</evidence>
<proteinExistence type="predicted"/>
<accession>A0A819KS61</accession>
<dbReference type="Proteomes" id="UP000663836">
    <property type="component" value="Unassembled WGS sequence"/>
</dbReference>
<evidence type="ECO:0000313" key="14">
    <source>
        <dbReference type="Proteomes" id="UP000663836"/>
    </source>
</evidence>
<dbReference type="Gene3D" id="3.30.40.10">
    <property type="entry name" value="Zinc/RING finger domain, C3HC4 (zinc finger)"/>
    <property type="match status" value="1"/>
</dbReference>
<dbReference type="Gene3D" id="3.60.10.10">
    <property type="entry name" value="Endonuclease/exonuclease/phosphatase"/>
    <property type="match status" value="1"/>
</dbReference>
<sequence length="986" mass="115781">MLFRKTIPVLIQKIKPIISDLMFFRQFFRCMDNKKNKEEFSIPLWEYNNQTYLWSQKSPYQNKTTIEWKNFRVLTYNIWFSKNYQPMRFNGLCDILNKSQAQIIGLQEMTKNILQQLVAQPFVQERYYVSDIDGRTFNDWYGAVLLIDNRLNISNLNLINFPQSIMGRRLIFAEIKLDQNEILRIGTVHLESLDNKQQRLCQLDICQKALTHSSGSSILMGDFNFSADDQENVDQFNRLPQWIDVWTSLMGSHNHGFTFDTETNLMIKSYCTKPERARYDRIILHSQTIIPVQINILGDQPVANEEQFQIFSSDHFVIRTNLASPSTRQSDPSNLTSNSRQLPPRPPPRPENYLKSQISDWNSIPSLDIIDNITGDSSLSSNLNLSQCNSSDVSFTDEEEDYEAERQSKLRRCLEEVHTTEKTYVNILYVLSVKLSAEIKNTCDKDDNLILIFNNTYKPLLGTIQQIYQLHYTMILPEIEEYIIGQRTGNMWSIFEKNFKVIEVLYKNYYVTYYDTQGKLDDLCKNYPLINDAMLKCQALLGNLYPITQLNCPNQRLLRYILCMKTYMKHLDQNSTEYKYIRSIHDEFDRIAGRCEEELVISAAQLNELKERLDNKFECIKEHRKLLWHGPIKKVSPRRHNDIAQRYMILFSDCLLVCNEDSGRKLDIKRELSMRGITIDIIPNVRTTIVSNNDQQNISIIYYPFRVNAVEKSYEFLVDKESDRELWVKKIRQASEDYNRRNSMIEMRQSINQSDEQQLGTRAPAWINDLDVTRCQNCNNRFRTTIILSRRHHCRCCGRCVCGSCSTKKLVLEYCKHEGEVRVCDTCYTHFTGTELSKNTSIWPKTTRDIDRTILFGDFRTVNSGTNIWIALQEDYHLHIYGAKLDQAEEYSINLCDLIELQLESDTRTFTLRETTKTHIFAIDLNHQIRYEKNNLIDEKLKNFDNKLTFYTNLWLEAMQLARSTTLPEWYIRKRDSADSGVSIVG</sequence>
<protein>
    <submittedName>
        <fullName evidence="13">Uncharacterized protein</fullName>
    </submittedName>
</protein>
<dbReference type="AlphaFoldDB" id="A0A819KS61"/>
<comment type="subcellular location">
    <subcellularLocation>
        <location evidence="1">Cytoplasm</location>
        <location evidence="1">Cytoskeleton</location>
    </subcellularLocation>
</comment>
<dbReference type="InterPro" id="IPR013083">
    <property type="entry name" value="Znf_RING/FYVE/PHD"/>
</dbReference>
<dbReference type="InterPro" id="IPR011993">
    <property type="entry name" value="PH-like_dom_sf"/>
</dbReference>
<dbReference type="GO" id="GO:0005085">
    <property type="term" value="F:guanyl-nucleotide exchange factor activity"/>
    <property type="evidence" value="ECO:0007669"/>
    <property type="project" value="UniProtKB-KW"/>
</dbReference>
<feature type="compositionally biased region" description="Polar residues" evidence="9">
    <location>
        <begin position="324"/>
        <end position="341"/>
    </location>
</feature>
<dbReference type="GO" id="GO:0005856">
    <property type="term" value="C:cytoskeleton"/>
    <property type="evidence" value="ECO:0007669"/>
    <property type="project" value="UniProtKB-SubCell"/>
</dbReference>
<keyword evidence="7" id="KW-0206">Cytoskeleton</keyword>
<dbReference type="GO" id="GO:0003824">
    <property type="term" value="F:catalytic activity"/>
    <property type="evidence" value="ECO:0007669"/>
    <property type="project" value="InterPro"/>
</dbReference>
<dbReference type="InterPro" id="IPR001849">
    <property type="entry name" value="PH_domain"/>
</dbReference>
<dbReference type="PANTHER" id="PTHR12673:SF159">
    <property type="entry name" value="LD03170P"/>
    <property type="match status" value="1"/>
</dbReference>
<evidence type="ECO:0000259" key="12">
    <source>
        <dbReference type="PROSITE" id="PS50178"/>
    </source>
</evidence>
<dbReference type="GO" id="GO:0005737">
    <property type="term" value="C:cytoplasm"/>
    <property type="evidence" value="ECO:0007669"/>
    <property type="project" value="TreeGrafter"/>
</dbReference>
<dbReference type="SMART" id="SM00064">
    <property type="entry name" value="FYVE"/>
    <property type="match status" value="1"/>
</dbReference>
<dbReference type="Pfam" id="PF03372">
    <property type="entry name" value="Exo_endo_phos"/>
    <property type="match status" value="1"/>
</dbReference>
<dbReference type="Gene3D" id="2.30.29.30">
    <property type="entry name" value="Pleckstrin-homology domain (PH domain)/Phosphotyrosine-binding domain (PTB)"/>
    <property type="match status" value="1"/>
</dbReference>
<dbReference type="SUPFAM" id="SSF57903">
    <property type="entry name" value="FYVE/PHD zinc finger"/>
    <property type="match status" value="1"/>
</dbReference>
<dbReference type="Gene3D" id="1.20.900.10">
    <property type="entry name" value="Dbl homology (DH) domain"/>
    <property type="match status" value="1"/>
</dbReference>
<feature type="domain" description="FYVE-type" evidence="12">
    <location>
        <begin position="769"/>
        <end position="832"/>
    </location>
</feature>
<keyword evidence="5 8" id="KW-0863">Zinc-finger</keyword>
<comment type="caution">
    <text evidence="13">The sequence shown here is derived from an EMBL/GenBank/DDBJ whole genome shotgun (WGS) entry which is preliminary data.</text>
</comment>
<dbReference type="Pfam" id="PF01363">
    <property type="entry name" value="FYVE"/>
    <property type="match status" value="1"/>
</dbReference>
<dbReference type="InterPro" id="IPR036691">
    <property type="entry name" value="Endo/exonu/phosph_ase_sf"/>
</dbReference>
<dbReference type="Pfam" id="PF00169">
    <property type="entry name" value="PH"/>
    <property type="match status" value="1"/>
</dbReference>
<dbReference type="SMART" id="SM00325">
    <property type="entry name" value="RhoGEF"/>
    <property type="match status" value="1"/>
</dbReference>
<dbReference type="SUPFAM" id="SSF56219">
    <property type="entry name" value="DNase I-like"/>
    <property type="match status" value="1"/>
</dbReference>
<gene>
    <name evidence="13" type="ORF">JBS370_LOCUS23579</name>
</gene>
<evidence type="ECO:0000256" key="1">
    <source>
        <dbReference type="ARBA" id="ARBA00004245"/>
    </source>
</evidence>
<dbReference type="InterPro" id="IPR035899">
    <property type="entry name" value="DBL_dom_sf"/>
</dbReference>
<dbReference type="SMART" id="SM00233">
    <property type="entry name" value="PH"/>
    <property type="match status" value="1"/>
</dbReference>
<feature type="domain" description="PH" evidence="10">
    <location>
        <begin position="625"/>
        <end position="736"/>
    </location>
</feature>
<keyword evidence="3" id="KW-0344">Guanine-nucleotide releasing factor</keyword>